<evidence type="ECO:0000313" key="2">
    <source>
        <dbReference type="Proteomes" id="UP001431783"/>
    </source>
</evidence>
<dbReference type="AlphaFoldDB" id="A0AAW1TLV4"/>
<proteinExistence type="predicted"/>
<name>A0AAW1TLV4_9CUCU</name>
<dbReference type="EMBL" id="JARQZJ010000001">
    <property type="protein sequence ID" value="KAK9869580.1"/>
    <property type="molecule type" value="Genomic_DNA"/>
</dbReference>
<evidence type="ECO:0000313" key="1">
    <source>
        <dbReference type="EMBL" id="KAK9869580.1"/>
    </source>
</evidence>
<keyword evidence="2" id="KW-1185">Reference proteome</keyword>
<dbReference type="Proteomes" id="UP001431783">
    <property type="component" value="Unassembled WGS sequence"/>
</dbReference>
<protein>
    <submittedName>
        <fullName evidence="1">Uncharacterized protein</fullName>
    </submittedName>
</protein>
<organism evidence="1 2">
    <name type="scientific">Henosepilachna vigintioctopunctata</name>
    <dbReference type="NCBI Taxonomy" id="420089"/>
    <lineage>
        <taxon>Eukaryota</taxon>
        <taxon>Metazoa</taxon>
        <taxon>Ecdysozoa</taxon>
        <taxon>Arthropoda</taxon>
        <taxon>Hexapoda</taxon>
        <taxon>Insecta</taxon>
        <taxon>Pterygota</taxon>
        <taxon>Neoptera</taxon>
        <taxon>Endopterygota</taxon>
        <taxon>Coleoptera</taxon>
        <taxon>Polyphaga</taxon>
        <taxon>Cucujiformia</taxon>
        <taxon>Coccinelloidea</taxon>
        <taxon>Coccinellidae</taxon>
        <taxon>Epilachninae</taxon>
        <taxon>Epilachnini</taxon>
        <taxon>Henosepilachna</taxon>
    </lineage>
</organism>
<sequence length="127" mass="14636">MSKEFKDSQLTVDDNLSLMFSSFRIETLVQCAVHGIMSKRLQQYISNASILRRSCILNVYVTAQYKKIGKTRHFISRTFVFLVILRKLSNLRIADDTTLLVSTKDDIETLLCRLETTSTEFGLLYLC</sequence>
<accession>A0AAW1TLV4</accession>
<reference evidence="1 2" key="1">
    <citation type="submission" date="2023-03" db="EMBL/GenBank/DDBJ databases">
        <title>Genome insight into feeding habits of ladybird beetles.</title>
        <authorList>
            <person name="Li H.-S."/>
            <person name="Huang Y.-H."/>
            <person name="Pang H."/>
        </authorList>
    </citation>
    <scope>NUCLEOTIDE SEQUENCE [LARGE SCALE GENOMIC DNA]</scope>
    <source>
        <strain evidence="1">SYSU_2023b</strain>
        <tissue evidence="1">Whole body</tissue>
    </source>
</reference>
<comment type="caution">
    <text evidence="1">The sequence shown here is derived from an EMBL/GenBank/DDBJ whole genome shotgun (WGS) entry which is preliminary data.</text>
</comment>
<gene>
    <name evidence="1" type="ORF">WA026_003332</name>
</gene>